<feature type="domain" description="CWH43-like N-terminal" evidence="2">
    <location>
        <begin position="17"/>
        <end position="232"/>
    </location>
</feature>
<dbReference type="Gene3D" id="3.60.10.10">
    <property type="entry name" value="Endonuclease/exonuclease/phosphatase"/>
    <property type="match status" value="1"/>
</dbReference>
<dbReference type="EMBL" id="AMKT01000034">
    <property type="protein sequence ID" value="OXG23935.1"/>
    <property type="molecule type" value="Genomic_DNA"/>
</dbReference>
<dbReference type="InterPro" id="IPR053911">
    <property type="entry name" value="PGAP2IP_TM_2nd"/>
</dbReference>
<feature type="transmembrane region" description="Helical" evidence="1">
    <location>
        <begin position="299"/>
        <end position="318"/>
    </location>
</feature>
<dbReference type="GO" id="GO:0031505">
    <property type="term" value="P:fungal-type cell wall organization"/>
    <property type="evidence" value="ECO:0007669"/>
    <property type="project" value="TreeGrafter"/>
</dbReference>
<dbReference type="Pfam" id="PF10277">
    <property type="entry name" value="Frag1"/>
    <property type="match status" value="1"/>
</dbReference>
<dbReference type="GO" id="GO:0006506">
    <property type="term" value="P:GPI anchor biosynthetic process"/>
    <property type="evidence" value="ECO:0007669"/>
    <property type="project" value="TreeGrafter"/>
</dbReference>
<feature type="transmembrane region" description="Helical" evidence="1">
    <location>
        <begin position="365"/>
        <end position="389"/>
    </location>
</feature>
<dbReference type="InterPro" id="IPR057315">
    <property type="entry name" value="Exo_endo_phos_PGAP2IP_C"/>
</dbReference>
<dbReference type="Pfam" id="PF23022">
    <property type="entry name" value="6TM_1st_PGAP2IP"/>
    <property type="match status" value="1"/>
</dbReference>
<keyword evidence="1" id="KW-1133">Transmembrane helix</keyword>
<evidence type="ECO:0000313" key="7">
    <source>
        <dbReference type="Proteomes" id="UP000199727"/>
    </source>
</evidence>
<organism evidence="6 7">
    <name type="scientific">Cryptococcus neoformans Tu259-1</name>
    <dbReference type="NCBI Taxonomy" id="1230072"/>
    <lineage>
        <taxon>Eukaryota</taxon>
        <taxon>Fungi</taxon>
        <taxon>Dikarya</taxon>
        <taxon>Basidiomycota</taxon>
        <taxon>Agaricomycotina</taxon>
        <taxon>Tremellomycetes</taxon>
        <taxon>Tremellales</taxon>
        <taxon>Cryptococcaceae</taxon>
        <taxon>Cryptococcus</taxon>
        <taxon>Cryptococcus neoformans species complex</taxon>
    </lineage>
</organism>
<evidence type="ECO:0000259" key="5">
    <source>
        <dbReference type="Pfam" id="PF23226"/>
    </source>
</evidence>
<dbReference type="GO" id="GO:0005783">
    <property type="term" value="C:endoplasmic reticulum"/>
    <property type="evidence" value="ECO:0007669"/>
    <property type="project" value="TreeGrafter"/>
</dbReference>
<evidence type="ECO:0000259" key="3">
    <source>
        <dbReference type="Pfam" id="PF23021"/>
    </source>
</evidence>
<dbReference type="PANTHER" id="PTHR14859">
    <property type="entry name" value="CALCOFLUOR WHITE HYPERSENSITIVE PROTEIN PRECURSOR"/>
    <property type="match status" value="1"/>
</dbReference>
<evidence type="ECO:0000259" key="4">
    <source>
        <dbReference type="Pfam" id="PF23022"/>
    </source>
</evidence>
<comment type="caution">
    <text evidence="6">The sequence shown here is derived from an EMBL/GenBank/DDBJ whole genome shotgun (WGS) entry which is preliminary data.</text>
</comment>
<name>A0A854QEH0_CRYNE</name>
<dbReference type="PANTHER" id="PTHR14859:SF1">
    <property type="entry name" value="PGAP2-INTERACTING PROTEIN"/>
    <property type="match status" value="1"/>
</dbReference>
<evidence type="ECO:0000259" key="2">
    <source>
        <dbReference type="Pfam" id="PF10277"/>
    </source>
</evidence>
<dbReference type="FunFam" id="3.60.10.10:FF:000100">
    <property type="entry name" value="Unplaced genomic scaffold supercont2.12, whole genome shotgun sequence"/>
    <property type="match status" value="1"/>
</dbReference>
<dbReference type="GO" id="GO:0016020">
    <property type="term" value="C:membrane"/>
    <property type="evidence" value="ECO:0007669"/>
    <property type="project" value="GOC"/>
</dbReference>
<feature type="transmembrane region" description="Helical" evidence="1">
    <location>
        <begin position="177"/>
        <end position="194"/>
    </location>
</feature>
<feature type="transmembrane region" description="Helical" evidence="1">
    <location>
        <begin position="687"/>
        <end position="705"/>
    </location>
</feature>
<dbReference type="InterPro" id="IPR053912">
    <property type="entry name" value="PGAP2IP_TM_1nd"/>
</dbReference>
<feature type="transmembrane region" description="Helical" evidence="1">
    <location>
        <begin position="498"/>
        <end position="523"/>
    </location>
</feature>
<proteinExistence type="predicted"/>
<feature type="transmembrane region" description="Helical" evidence="1">
    <location>
        <begin position="611"/>
        <end position="634"/>
    </location>
</feature>
<gene>
    <name evidence="6" type="ORF">C361_02480</name>
</gene>
<feature type="transmembrane region" description="Helical" evidence="1">
    <location>
        <begin position="18"/>
        <end position="38"/>
    </location>
</feature>
<feature type="transmembrane region" description="Helical" evidence="1">
    <location>
        <begin position="112"/>
        <end position="135"/>
    </location>
</feature>
<feature type="transmembrane region" description="Helical" evidence="1">
    <location>
        <begin position="535"/>
        <end position="552"/>
    </location>
</feature>
<feature type="transmembrane region" description="Helical" evidence="1">
    <location>
        <begin position="646"/>
        <end position="666"/>
    </location>
</feature>
<feature type="transmembrane region" description="Helical" evidence="1">
    <location>
        <begin position="324"/>
        <end position="344"/>
    </location>
</feature>
<feature type="transmembrane region" description="Helical" evidence="1">
    <location>
        <begin position="409"/>
        <end position="428"/>
    </location>
</feature>
<dbReference type="InterPro" id="IPR051916">
    <property type="entry name" value="GPI-anchor_lipid_remodeler"/>
</dbReference>
<keyword evidence="1" id="KW-0812">Transmembrane</keyword>
<dbReference type="SUPFAM" id="SSF56219">
    <property type="entry name" value="DNase I-like"/>
    <property type="match status" value="1"/>
</dbReference>
<evidence type="ECO:0000313" key="6">
    <source>
        <dbReference type="EMBL" id="OXG23935.1"/>
    </source>
</evidence>
<feature type="domain" description="PGAP2IP second transmembrane" evidence="3">
    <location>
        <begin position="495"/>
        <end position="662"/>
    </location>
</feature>
<dbReference type="OrthoDB" id="68581at2759"/>
<dbReference type="InterPro" id="IPR036691">
    <property type="entry name" value="Endo/exonu/phosph_ase_sf"/>
</dbReference>
<accession>A0A854QEH0</accession>
<dbReference type="Proteomes" id="UP000199727">
    <property type="component" value="Unassembled WGS sequence"/>
</dbReference>
<dbReference type="Pfam" id="PF23226">
    <property type="entry name" value="Exo_endo_phos_PGAP2IP"/>
    <property type="match status" value="1"/>
</dbReference>
<reference evidence="6 7" key="1">
    <citation type="submission" date="2017-06" db="EMBL/GenBank/DDBJ databases">
        <title>Global population genomics of the pathogenic fungus Cryptococcus neoformans var. grubii.</title>
        <authorList>
            <person name="Cuomo C."/>
            <person name="Litvintseva A."/>
            <person name="Chen Y."/>
            <person name="Young S."/>
            <person name="Zeng Q."/>
            <person name="Chapman S."/>
            <person name="Gujja S."/>
            <person name="Saif S."/>
            <person name="Birren B."/>
        </authorList>
    </citation>
    <scope>NUCLEOTIDE SEQUENCE [LARGE SCALE GENOMIC DNA]</scope>
    <source>
        <strain evidence="6 7">Tu259-1</strain>
    </source>
</reference>
<dbReference type="InterPro" id="IPR019402">
    <property type="entry name" value="CWH43_N"/>
</dbReference>
<keyword evidence="1" id="KW-0472">Membrane</keyword>
<feature type="transmembrane region" description="Helical" evidence="1">
    <location>
        <begin position="206"/>
        <end position="228"/>
    </location>
</feature>
<feature type="domain" description="PGAP2IP C-terminal nuclease-like" evidence="5">
    <location>
        <begin position="720"/>
        <end position="957"/>
    </location>
</feature>
<dbReference type="Pfam" id="PF23021">
    <property type="entry name" value="6TM_2nd_PGAP2IP"/>
    <property type="match status" value="1"/>
</dbReference>
<protein>
    <submittedName>
        <fullName evidence="6">Calcofluor white hypersensitive protein</fullName>
    </submittedName>
</protein>
<feature type="transmembrane region" description="Helical" evidence="1">
    <location>
        <begin position="147"/>
        <end position="165"/>
    </location>
</feature>
<dbReference type="AlphaFoldDB" id="A0A854QEH0"/>
<sequence length="1023" mass="115055">MTVLLAFPAKWVTQAHTLIGSLAFVVTLFVGWASGLWLPLCTNSVAKWPVEWFPSVSATIGDHAPLRAPFQILIALCATPRFFLLLVQWLVHRNPPLTNTHSGDIRNAERSSAFLVDIELLVGVARTFCCGGWVYITSRDQHDLHDLFMIFYLLLTVPWMFLSSGNANRESQHKRCLPFYGFLATIPPLMWFYYRHSALRIPGAYTYYSMFEWSLVFWDLAFDALSVLELNHLQITFIDTSSPPSQIRIAENAGQSAFYLAKSSIPEHLEDEIRIDWTSQGVGKPSPAWRQAVAWFSDVYFAICFWTVFTGLGFQLFYWSVWKLALAGSEFALAANLAGYLFAFKSAHRYLISRDGQITHRIVTIICGMGCYFFPWPAARLLGVTFGTWAGWSAMFGTWTRVKGSQEMIAEGQIIGLGMVVVMLLKYANKSTNPFWCLVNEASGGWNKTGLVLATICLAEFACRPTDLHPASPLVDSSAKKTEQQIPKPLPTKMHTRLITVGLGTLIHLLQTFMMDAGTIISWTWTGYPIKGPTLHPHAGFVIAAASVGLIAPRFALTPAWSLLGCISAYVLYFYPDWIGFYGGLGLTTYLTSITPAYIRAASACNPATTFGNALLVNIIFDVASVVTTAYAFVPLGWTLRERTDLILGGCMLATAIGGWASNSLALPTTSELPLRTQRRTKAVAQFTLIATAFLSIFSVIFGYSQVPTEKPVPYYPEHRIFSGGIWTVHFGVDKEGRDSQRRMRELVRDMQVDVLGLLETDLHRFVYGNRDLTRAIAEDLGYYVDLGPGPNKHTWGAALLSKFPIVKSSHHLLPSPHGELAPAIFATLDIHGEEVNVMVSHNGQEEDLLDRELQTTEIARILRSTESTPAVFLGYLVTRTGDRRPWPYQILMEDGKMWDIEIGDRWRWCEYIAFRGLWRIAFARVHESDITDTELQVGKFMLAKPGERVVYESNQELYWHIGESDIPQPWRMPSMFRGKGVRGHRYVIWDGPLYYMPPVQSQLRGYGWDWSNDFESAAVERV</sequence>
<evidence type="ECO:0000256" key="1">
    <source>
        <dbReference type="SAM" id="Phobius"/>
    </source>
</evidence>
<feature type="domain" description="PGAP2IP first transmembrane" evidence="4">
    <location>
        <begin position="304"/>
        <end position="459"/>
    </location>
</feature>
<feature type="transmembrane region" description="Helical" evidence="1">
    <location>
        <begin position="581"/>
        <end position="599"/>
    </location>
</feature>